<dbReference type="AlphaFoldDB" id="A0A6G1EXS6"/>
<comment type="caution">
    <text evidence="2">The sequence shown here is derived from an EMBL/GenBank/DDBJ whole genome shotgun (WGS) entry which is preliminary data.</text>
</comment>
<evidence type="ECO:0000313" key="2">
    <source>
        <dbReference type="EMBL" id="KAF0929389.1"/>
    </source>
</evidence>
<name>A0A6G1EXS6_9ORYZ</name>
<dbReference type="Proteomes" id="UP000479710">
    <property type="component" value="Unassembled WGS sequence"/>
</dbReference>
<sequence>MASFLPNHRPPRPSRALPDPNAASPQAWPLGHPLASALEPKTDDAAGSRRREDTVDAPRSKDEEEMTPTPPPG</sequence>
<dbReference type="EMBL" id="SPHZ02000002">
    <property type="protein sequence ID" value="KAF0929389.1"/>
    <property type="molecule type" value="Genomic_DNA"/>
</dbReference>
<gene>
    <name evidence="2" type="ORF">E2562_021413</name>
</gene>
<organism evidence="2 3">
    <name type="scientific">Oryza meyeriana var. granulata</name>
    <dbReference type="NCBI Taxonomy" id="110450"/>
    <lineage>
        <taxon>Eukaryota</taxon>
        <taxon>Viridiplantae</taxon>
        <taxon>Streptophyta</taxon>
        <taxon>Embryophyta</taxon>
        <taxon>Tracheophyta</taxon>
        <taxon>Spermatophyta</taxon>
        <taxon>Magnoliopsida</taxon>
        <taxon>Liliopsida</taxon>
        <taxon>Poales</taxon>
        <taxon>Poaceae</taxon>
        <taxon>BOP clade</taxon>
        <taxon>Oryzoideae</taxon>
        <taxon>Oryzeae</taxon>
        <taxon>Oryzinae</taxon>
        <taxon>Oryza</taxon>
        <taxon>Oryza meyeriana</taxon>
    </lineage>
</organism>
<feature type="compositionally biased region" description="Basic and acidic residues" evidence="1">
    <location>
        <begin position="40"/>
        <end position="62"/>
    </location>
</feature>
<evidence type="ECO:0000313" key="3">
    <source>
        <dbReference type="Proteomes" id="UP000479710"/>
    </source>
</evidence>
<protein>
    <submittedName>
        <fullName evidence="2">Uncharacterized protein</fullName>
    </submittedName>
</protein>
<evidence type="ECO:0000256" key="1">
    <source>
        <dbReference type="SAM" id="MobiDB-lite"/>
    </source>
</evidence>
<accession>A0A6G1EXS6</accession>
<proteinExistence type="predicted"/>
<reference evidence="2 3" key="1">
    <citation type="submission" date="2019-11" db="EMBL/GenBank/DDBJ databases">
        <title>Whole genome sequence of Oryza granulata.</title>
        <authorList>
            <person name="Li W."/>
        </authorList>
    </citation>
    <scope>NUCLEOTIDE SEQUENCE [LARGE SCALE GENOMIC DNA]</scope>
    <source>
        <strain evidence="3">cv. Menghai</strain>
        <tissue evidence="2">Leaf</tissue>
    </source>
</reference>
<feature type="region of interest" description="Disordered" evidence="1">
    <location>
        <begin position="1"/>
        <end position="73"/>
    </location>
</feature>
<keyword evidence="3" id="KW-1185">Reference proteome</keyword>